<evidence type="ECO:0000313" key="2">
    <source>
        <dbReference type="EMBL" id="RLP79591.1"/>
    </source>
</evidence>
<dbReference type="AlphaFoldDB" id="A0A3L7AJ23"/>
<dbReference type="OrthoDB" id="8256430at2"/>
<feature type="region of interest" description="Disordered" evidence="1">
    <location>
        <begin position="1"/>
        <end position="87"/>
    </location>
</feature>
<accession>A0A3L7AJ23</accession>
<proteinExistence type="predicted"/>
<organism evidence="2 3">
    <name type="scientific">Xanthobacter tagetidis</name>
    <dbReference type="NCBI Taxonomy" id="60216"/>
    <lineage>
        <taxon>Bacteria</taxon>
        <taxon>Pseudomonadati</taxon>
        <taxon>Pseudomonadota</taxon>
        <taxon>Alphaproteobacteria</taxon>
        <taxon>Hyphomicrobiales</taxon>
        <taxon>Xanthobacteraceae</taxon>
        <taxon>Xanthobacter</taxon>
    </lineage>
</organism>
<dbReference type="EMBL" id="RCTF01000005">
    <property type="protein sequence ID" value="RLP79591.1"/>
    <property type="molecule type" value="Genomic_DNA"/>
</dbReference>
<gene>
    <name evidence="2" type="ORF">D9R14_07980</name>
</gene>
<feature type="compositionally biased region" description="Low complexity" evidence="1">
    <location>
        <begin position="63"/>
        <end position="73"/>
    </location>
</feature>
<evidence type="ECO:0000256" key="1">
    <source>
        <dbReference type="SAM" id="MobiDB-lite"/>
    </source>
</evidence>
<protein>
    <submittedName>
        <fullName evidence="2">Uncharacterized protein</fullName>
    </submittedName>
</protein>
<dbReference type="Proteomes" id="UP000269692">
    <property type="component" value="Unassembled WGS sequence"/>
</dbReference>
<keyword evidence="3" id="KW-1185">Reference proteome</keyword>
<sequence length="87" mass="8999">MAGLVPAIHAPRPGAKRGMLRQRPGVDARDKPGHDGPSGPWPMGMEAGWGGSAGAPRRRPRGATRTVRGARPRPWARCAGFPSGAGA</sequence>
<comment type="caution">
    <text evidence="2">The sequence shown here is derived from an EMBL/GenBank/DDBJ whole genome shotgun (WGS) entry which is preliminary data.</text>
</comment>
<name>A0A3L7AJ23_9HYPH</name>
<reference evidence="2 3" key="1">
    <citation type="submission" date="2018-10" db="EMBL/GenBank/DDBJ databases">
        <title>Xanthobacter tagetidis genome sequencing and assembly.</title>
        <authorList>
            <person name="Maclea K.S."/>
            <person name="Goen A.E."/>
            <person name="Fatima S.A."/>
        </authorList>
    </citation>
    <scope>NUCLEOTIDE SEQUENCE [LARGE SCALE GENOMIC DNA]</scope>
    <source>
        <strain evidence="2 3">ATCC 700314</strain>
    </source>
</reference>
<feature type="compositionally biased region" description="Basic and acidic residues" evidence="1">
    <location>
        <begin position="24"/>
        <end position="34"/>
    </location>
</feature>
<evidence type="ECO:0000313" key="3">
    <source>
        <dbReference type="Proteomes" id="UP000269692"/>
    </source>
</evidence>